<reference evidence="1" key="1">
    <citation type="submission" date="2018-02" db="EMBL/GenBank/DDBJ databases">
        <title>Rhizophora mucronata_Transcriptome.</title>
        <authorList>
            <person name="Meera S.P."/>
            <person name="Sreeshan A."/>
            <person name="Augustine A."/>
        </authorList>
    </citation>
    <scope>NUCLEOTIDE SEQUENCE</scope>
    <source>
        <tissue evidence="1">Leaf</tissue>
    </source>
</reference>
<accession>A0A2P2IJ44</accession>
<organism evidence="1">
    <name type="scientific">Rhizophora mucronata</name>
    <name type="common">Asiatic mangrove</name>
    <dbReference type="NCBI Taxonomy" id="61149"/>
    <lineage>
        <taxon>Eukaryota</taxon>
        <taxon>Viridiplantae</taxon>
        <taxon>Streptophyta</taxon>
        <taxon>Embryophyta</taxon>
        <taxon>Tracheophyta</taxon>
        <taxon>Spermatophyta</taxon>
        <taxon>Magnoliopsida</taxon>
        <taxon>eudicotyledons</taxon>
        <taxon>Gunneridae</taxon>
        <taxon>Pentapetalae</taxon>
        <taxon>rosids</taxon>
        <taxon>fabids</taxon>
        <taxon>Malpighiales</taxon>
        <taxon>Rhizophoraceae</taxon>
        <taxon>Rhizophora</taxon>
    </lineage>
</organism>
<dbReference type="EMBL" id="GGEC01000723">
    <property type="protein sequence ID" value="MBW81206.1"/>
    <property type="molecule type" value="Transcribed_RNA"/>
</dbReference>
<dbReference type="EMBL" id="GGEC01000724">
    <property type="protein sequence ID" value="MBW81207.1"/>
    <property type="molecule type" value="Transcribed_RNA"/>
</dbReference>
<name>A0A2P2IJ44_RHIMU</name>
<protein>
    <submittedName>
        <fullName evidence="1">Uncharacterized protein</fullName>
    </submittedName>
</protein>
<proteinExistence type="predicted"/>
<evidence type="ECO:0000313" key="1">
    <source>
        <dbReference type="EMBL" id="MBW81207.1"/>
    </source>
</evidence>
<sequence>MADCIWLQGPSKMTSSSLVFHFLGFLRIETFGESSLLSWLALVSYCCTQKMIISI</sequence>
<dbReference type="AlphaFoldDB" id="A0A2P2IJ44"/>